<dbReference type="PROSITE" id="PS50268">
    <property type="entry name" value="CADHERIN_2"/>
    <property type="match status" value="1"/>
</dbReference>
<dbReference type="GO" id="GO:0007156">
    <property type="term" value="P:homophilic cell adhesion via plasma membrane adhesion molecules"/>
    <property type="evidence" value="ECO:0007669"/>
    <property type="project" value="InterPro"/>
</dbReference>
<reference evidence="5" key="1">
    <citation type="journal article" date="2021" name="Sci. Adv.">
        <title>The American lobster genome reveals insights on longevity, neural, and immune adaptations.</title>
        <authorList>
            <person name="Polinski J.M."/>
            <person name="Zimin A.V."/>
            <person name="Clark K.F."/>
            <person name="Kohn A.B."/>
            <person name="Sadowski N."/>
            <person name="Timp W."/>
            <person name="Ptitsyn A."/>
            <person name="Khanna P."/>
            <person name="Romanova D.Y."/>
            <person name="Williams P."/>
            <person name="Greenwood S.J."/>
            <person name="Moroz L.L."/>
            <person name="Walt D.R."/>
            <person name="Bodnar A.G."/>
        </authorList>
    </citation>
    <scope>NUCLEOTIDE SEQUENCE</scope>
    <source>
        <strain evidence="5">GMGI-L3</strain>
    </source>
</reference>
<accession>A0A8J5JUZ6</accession>
<dbReference type="Proteomes" id="UP000747542">
    <property type="component" value="Unassembled WGS sequence"/>
</dbReference>
<evidence type="ECO:0000256" key="1">
    <source>
        <dbReference type="PROSITE-ProRule" id="PRU00043"/>
    </source>
</evidence>
<dbReference type="PROSITE" id="PS50022">
    <property type="entry name" value="FA58C_3"/>
    <property type="match status" value="1"/>
</dbReference>
<dbReference type="InterPro" id="IPR002126">
    <property type="entry name" value="Cadherin-like_dom"/>
</dbReference>
<dbReference type="SUPFAM" id="SSF49785">
    <property type="entry name" value="Galactose-binding domain-like"/>
    <property type="match status" value="1"/>
</dbReference>
<dbReference type="Gene3D" id="2.60.120.260">
    <property type="entry name" value="Galactose-binding domain-like"/>
    <property type="match status" value="1"/>
</dbReference>
<evidence type="ECO:0000259" key="3">
    <source>
        <dbReference type="PROSITE" id="PS50022"/>
    </source>
</evidence>
<feature type="domain" description="F5/8 type C" evidence="3">
    <location>
        <begin position="1594"/>
        <end position="1733"/>
    </location>
</feature>
<evidence type="ECO:0008006" key="7">
    <source>
        <dbReference type="Google" id="ProtNLM"/>
    </source>
</evidence>
<sequence length="1908" mass="204067">MSDICTVTTELRTHQRKTVTTPPSSLGRLSPDSEANYTRLGGYRAVLESYHASERFFAIPERTLHNLSLPPASTLLVPPTPAAGEDGEEVASFIARLQEGERRGGVPNLTLVPHLPGVVYKAVAEDEDLGLTCPLGPGLNTRCPCATIHYTILDENKEVHDLFGIHDSSGLIYLKPDVKMEPGRQYHVEIIASSTKDSRGLPDHPMFDAQVLTVVVRRDDTLQDLLHQEALPDAVPLGNNIDHGTGASLINTYDDEEDEQYETEEEEDKKSLSDEKDYNDGGGIDNNNNYSESVDLMEPETLVRKKRAAAGPTDSVSTANLELNKLAGGTTTLQPGNSVDYEMKVALPNLVTAIDLIVEIFVMDAVSGITQFALCDVVIQSIGSGITDEAGAAIAPADFSTRYEYNPFFLTFYDRVIIDFGRIKNGDTYTSGTPPDDVSTIRITFTATLVKNDAYTNDSVIVTAGAEYDSEKWVWVSQETHSFDTTAVAHDQTVTMTSPSSIAQYAGGGFKIDVYMNDPFTTMLFEVYTPDGIHDKFSVSHIFISAMGSNYICMVDNSRKVTYHPSVSGRTFHRATIEAQIILRNLDYADLAAALTDPNFKIEFGFNIFILDAVAGESVAVGAGLVIGTNTVWTENVTVSVTAGVNPPTGGDPTWQSIVPLTSTEVADGGTVTWGVPAEITNAGSSFVECTVTPTAPHKACGVSYGTAGPNIVSFPPLTFTNNSDGSLVFSAYINSTGTFATANADLLVFEVSVQFNGAPSDTSISCTGGSGETLSVTTGTAGTADMQGTVDSVSSDVIWYDGSQAGLLITLTLPGGGVPYASMTLEAAGDLDITGWGSRACGARIITAGVGVPCIAGKIDLLNEGVSLMKGKADSVFTDGIRMELGPACGTIRTESLPDSAYQVKIAVYYEIPKLQASAAGGAFNISLGLSLSDSLIWTSWGSFTFNTGAPAYTAGEDPTFGINPIPEVIIDPGVPQMVKVVLKPRPGTVGHYIITFSVDDVTQISICRIFILEVGPSYPCLDKDPYFKEDLPYQHVTIIHDSVTWGLEAVLDLGVVRNLGTGDPYSSPIADDNTIVVGVLLKGVAGGTAGVLTASLSNSGTLTPSEASFTVTANVPNTGGAISLVAEAMDGTGGDSYDGVMKIIEFKLTVPADYRKEVIATITNTAVADITICLAALYSAGDNLPCLIQSEVISNKTESTETQEVMEVLLGTVCHYPISDNSTEDEAIIRVGAMFMQGGQSSATVTLELTEGGVAGASASFPMTKLAGPYNPGTINVTGMKLEPLTNSSAIVTPGSRAWHGVAFTIPRDVTTNIEFSGMTSTDGGRAYATIHGFRFSRETSGKNLGCLLDDCLLYKPNIIQNSSIIKQLIHESQTDTLSADLFYITNTGVSKKPVDDQLRIEVDVMIADHPNVTDQTEIKIYFAVKAGNTIFVVPVPVILSKTGAETLQIATQMFLTDNTTTMFNQGERVGVTVRTFHTNESQVEANNAKIRFLMPQYLSYEDGVDVCTGNISGNVSYQGYLDYEITNLFFTDILELNCTLTVDVNVTLPKGLGLVNATTLMRLVCSTNLDTTLKYCANTSYLRFEIDGSDCTDPLGLGTFTSCQITASSAIDVANGPDLVKPGSGAGWCPPVRPGSTWQHYLTLDFLKLTRVTKITFEEVAGMLSVKEFRLQYSHNGQLFTDACQSIIPVPTSGEVILPSECRIEARFGRIFILSVSNGLGTAAIEPGVTPIGVRFLDWYGCFLETTPDVCSTALTTLYSDNYKEWRHMAYDEANAIFYFCDVSLKDNNKGDNKAKVCFTTTDGSSWIALPKYIGSLVGYDATTKAMYAYDRKRTAMVKSIDGINWSIVADADHATITAAVVPPTPIPGKPSATLGVLTAGPWTADFDGLSLAGANKAKWANCCS</sequence>
<protein>
    <recommendedName>
        <fullName evidence="7">F5/8 type C domain-containing protein</fullName>
    </recommendedName>
</protein>
<organism evidence="5 6">
    <name type="scientific">Homarus americanus</name>
    <name type="common">American lobster</name>
    <dbReference type="NCBI Taxonomy" id="6706"/>
    <lineage>
        <taxon>Eukaryota</taxon>
        <taxon>Metazoa</taxon>
        <taxon>Ecdysozoa</taxon>
        <taxon>Arthropoda</taxon>
        <taxon>Crustacea</taxon>
        <taxon>Multicrustacea</taxon>
        <taxon>Malacostraca</taxon>
        <taxon>Eumalacostraca</taxon>
        <taxon>Eucarida</taxon>
        <taxon>Decapoda</taxon>
        <taxon>Pleocyemata</taxon>
        <taxon>Astacidea</taxon>
        <taxon>Nephropoidea</taxon>
        <taxon>Nephropidae</taxon>
        <taxon>Homarus</taxon>
    </lineage>
</organism>
<gene>
    <name evidence="5" type="ORF">Hamer_G005101</name>
</gene>
<dbReference type="GO" id="GO:0005509">
    <property type="term" value="F:calcium ion binding"/>
    <property type="evidence" value="ECO:0007669"/>
    <property type="project" value="UniProtKB-UniRule"/>
</dbReference>
<keyword evidence="6" id="KW-1185">Reference proteome</keyword>
<evidence type="ECO:0000259" key="4">
    <source>
        <dbReference type="PROSITE" id="PS50268"/>
    </source>
</evidence>
<evidence type="ECO:0000313" key="6">
    <source>
        <dbReference type="Proteomes" id="UP000747542"/>
    </source>
</evidence>
<feature type="domain" description="Cadherin" evidence="4">
    <location>
        <begin position="124"/>
        <end position="234"/>
    </location>
</feature>
<dbReference type="InterPro" id="IPR008979">
    <property type="entry name" value="Galactose-bd-like_sf"/>
</dbReference>
<feature type="compositionally biased region" description="Basic and acidic residues" evidence="2">
    <location>
        <begin position="268"/>
        <end position="279"/>
    </location>
</feature>
<feature type="region of interest" description="Disordered" evidence="2">
    <location>
        <begin position="14"/>
        <end position="33"/>
    </location>
</feature>
<evidence type="ECO:0000256" key="2">
    <source>
        <dbReference type="SAM" id="MobiDB-lite"/>
    </source>
</evidence>
<feature type="region of interest" description="Disordered" evidence="2">
    <location>
        <begin position="234"/>
        <end position="292"/>
    </location>
</feature>
<keyword evidence="1" id="KW-0106">Calcium</keyword>
<name>A0A8J5JUZ6_HOMAM</name>
<proteinExistence type="predicted"/>
<dbReference type="InterPro" id="IPR000421">
    <property type="entry name" value="FA58C"/>
</dbReference>
<evidence type="ECO:0000313" key="5">
    <source>
        <dbReference type="EMBL" id="KAG7164701.1"/>
    </source>
</evidence>
<dbReference type="EMBL" id="JAHLQT010024959">
    <property type="protein sequence ID" value="KAG7164701.1"/>
    <property type="molecule type" value="Genomic_DNA"/>
</dbReference>
<dbReference type="GO" id="GO:0016020">
    <property type="term" value="C:membrane"/>
    <property type="evidence" value="ECO:0007669"/>
    <property type="project" value="InterPro"/>
</dbReference>
<comment type="caution">
    <text evidence="5">The sequence shown here is derived from an EMBL/GenBank/DDBJ whole genome shotgun (WGS) entry which is preliminary data.</text>
</comment>
<feature type="compositionally biased region" description="Acidic residues" evidence="2">
    <location>
        <begin position="253"/>
        <end position="267"/>
    </location>
</feature>